<evidence type="ECO:0000256" key="5">
    <source>
        <dbReference type="PROSITE-ProRule" id="PRU01248"/>
    </source>
</evidence>
<dbReference type="InterPro" id="IPR002104">
    <property type="entry name" value="Integrase_catalytic"/>
</dbReference>
<organism evidence="9 10">
    <name type="scientific">Methylocystis parvus</name>
    <dbReference type="NCBI Taxonomy" id="134"/>
    <lineage>
        <taxon>Bacteria</taxon>
        <taxon>Pseudomonadati</taxon>
        <taxon>Pseudomonadota</taxon>
        <taxon>Alphaproteobacteria</taxon>
        <taxon>Hyphomicrobiales</taxon>
        <taxon>Methylocystaceae</taxon>
        <taxon>Methylocystis</taxon>
    </lineage>
</organism>
<dbReference type="GO" id="GO:0003677">
    <property type="term" value="F:DNA binding"/>
    <property type="evidence" value="ECO:0007669"/>
    <property type="project" value="UniProtKB-UniRule"/>
</dbReference>
<dbReference type="PROSITE" id="PS51898">
    <property type="entry name" value="TYR_RECOMBINASE"/>
    <property type="match status" value="1"/>
</dbReference>
<dbReference type="PROSITE" id="PS51900">
    <property type="entry name" value="CB"/>
    <property type="match status" value="1"/>
</dbReference>
<dbReference type="GO" id="GO:0006310">
    <property type="term" value="P:DNA recombination"/>
    <property type="evidence" value="ECO:0007669"/>
    <property type="project" value="UniProtKB-KW"/>
</dbReference>
<dbReference type="Proteomes" id="UP000422569">
    <property type="component" value="Chromosome"/>
</dbReference>
<evidence type="ECO:0000256" key="1">
    <source>
        <dbReference type="ARBA" id="ARBA00008857"/>
    </source>
</evidence>
<dbReference type="GO" id="GO:0015074">
    <property type="term" value="P:DNA integration"/>
    <property type="evidence" value="ECO:0007669"/>
    <property type="project" value="UniProtKB-KW"/>
</dbReference>
<name>A0A6B8M2W7_9HYPH</name>
<evidence type="ECO:0000259" key="8">
    <source>
        <dbReference type="PROSITE" id="PS51900"/>
    </source>
</evidence>
<comment type="similarity">
    <text evidence="1">Belongs to the 'phage' integrase family.</text>
</comment>
<dbReference type="AlphaFoldDB" id="A0A6B8M2W7"/>
<keyword evidence="2" id="KW-0229">DNA integration</keyword>
<dbReference type="CDD" id="cd00796">
    <property type="entry name" value="INT_Rci_Hp1_C"/>
    <property type="match status" value="1"/>
</dbReference>
<evidence type="ECO:0000256" key="4">
    <source>
        <dbReference type="ARBA" id="ARBA00023172"/>
    </source>
</evidence>
<evidence type="ECO:0000256" key="2">
    <source>
        <dbReference type="ARBA" id="ARBA00022908"/>
    </source>
</evidence>
<feature type="region of interest" description="Disordered" evidence="6">
    <location>
        <begin position="249"/>
        <end position="269"/>
    </location>
</feature>
<evidence type="ECO:0000256" key="6">
    <source>
        <dbReference type="SAM" id="MobiDB-lite"/>
    </source>
</evidence>
<dbReference type="InterPro" id="IPR050808">
    <property type="entry name" value="Phage_Integrase"/>
</dbReference>
<proteinExistence type="inferred from homology"/>
<dbReference type="RefSeq" id="WP_040579419.1">
    <property type="nucleotide sequence ID" value="NZ_CP044331.1"/>
</dbReference>
<dbReference type="SUPFAM" id="SSF56349">
    <property type="entry name" value="DNA breaking-rejoining enzymes"/>
    <property type="match status" value="1"/>
</dbReference>
<dbReference type="InterPro" id="IPR025166">
    <property type="entry name" value="Integrase_DNA_bind_dom"/>
</dbReference>
<dbReference type="InterPro" id="IPR013762">
    <property type="entry name" value="Integrase-like_cat_sf"/>
</dbReference>
<dbReference type="EMBL" id="CP044331">
    <property type="protein sequence ID" value="QGM97241.1"/>
    <property type="molecule type" value="Genomic_DNA"/>
</dbReference>
<evidence type="ECO:0000259" key="7">
    <source>
        <dbReference type="PROSITE" id="PS51898"/>
    </source>
</evidence>
<dbReference type="InterPro" id="IPR038488">
    <property type="entry name" value="Integrase_DNA-bd_sf"/>
</dbReference>
<feature type="domain" description="Core-binding (CB)" evidence="8">
    <location>
        <begin position="97"/>
        <end position="196"/>
    </location>
</feature>
<reference evidence="9 10" key="1">
    <citation type="submission" date="2019-09" db="EMBL/GenBank/DDBJ databases">
        <title>Isolation and complete genome sequencing of Methylocystis species.</title>
        <authorList>
            <person name="Rumah B.L."/>
            <person name="Stead C.E."/>
            <person name="Stevens B.C."/>
            <person name="Minton N.P."/>
            <person name="Grosse-Honebrink A."/>
            <person name="Zhang Y."/>
        </authorList>
    </citation>
    <scope>NUCLEOTIDE SEQUENCE [LARGE SCALE GENOMIC DNA]</scope>
    <source>
        <strain evidence="9 10">BRCS2</strain>
    </source>
</reference>
<dbReference type="Gene3D" id="1.10.150.130">
    <property type="match status" value="1"/>
</dbReference>
<dbReference type="InterPro" id="IPR044068">
    <property type="entry name" value="CB"/>
</dbReference>
<gene>
    <name evidence="9" type="ORF">F7D14_06985</name>
</gene>
<dbReference type="Pfam" id="PF13356">
    <property type="entry name" value="Arm-DNA-bind_3"/>
    <property type="match status" value="1"/>
</dbReference>
<accession>A0A6B8M2W7</accession>
<evidence type="ECO:0000313" key="10">
    <source>
        <dbReference type="Proteomes" id="UP000422569"/>
    </source>
</evidence>
<keyword evidence="10" id="KW-1185">Reference proteome</keyword>
<dbReference type="InterPro" id="IPR010998">
    <property type="entry name" value="Integrase_recombinase_N"/>
</dbReference>
<sequence length="435" mass="48265">MRDRITKRTVEALQPRERDTFLWDSEIPGFGCKVTPKGGRIYLLQYSRNGRDHRVTIGRHGIEFTAEQARNESRRLRGLIASGGNPALDRSRDRAMPTVADLGERYIEEYARPHKKPSGLAQDRRNLDNHVNPLIGSLKVSEVEREDVARVMRDVAAGKTAKDEKTKRQGRRIVRGGEIVANRVQALLSKMFELAEDWKYRPAGSNPCRGAKRFAEHKIERFLSTDELIRLGEALVAAEEGRLLLDPDHAMSTVPRKPKRGGQMRTGPRSENPYAVAVIRLLLLTGCRLGEILGLKWSHVDFERRLLLLPDSKTGAKTVYLSEPALQILKGVVRIDGSPHVFPGKPPSEPLGSIRKPWEHICKAARLNNLRLHDLRHSFASVGAASGLSLPMIGALLGHSQPTTTARYAHLAASPLHEAADAIAAQITSAMNQPG</sequence>
<evidence type="ECO:0000313" key="9">
    <source>
        <dbReference type="EMBL" id="QGM97241.1"/>
    </source>
</evidence>
<dbReference type="Pfam" id="PF00589">
    <property type="entry name" value="Phage_integrase"/>
    <property type="match status" value="1"/>
</dbReference>
<dbReference type="InterPro" id="IPR011010">
    <property type="entry name" value="DNA_brk_join_enz"/>
</dbReference>
<keyword evidence="4" id="KW-0233">DNA recombination</keyword>
<keyword evidence="3 5" id="KW-0238">DNA-binding</keyword>
<feature type="domain" description="Tyr recombinase" evidence="7">
    <location>
        <begin position="218"/>
        <end position="421"/>
    </location>
</feature>
<dbReference type="Gene3D" id="3.30.160.390">
    <property type="entry name" value="Integrase, DNA-binding domain"/>
    <property type="match status" value="1"/>
</dbReference>
<dbReference type="PANTHER" id="PTHR30629">
    <property type="entry name" value="PROPHAGE INTEGRASE"/>
    <property type="match status" value="1"/>
</dbReference>
<dbReference type="PANTHER" id="PTHR30629:SF2">
    <property type="entry name" value="PROPHAGE INTEGRASE INTS-RELATED"/>
    <property type="match status" value="1"/>
</dbReference>
<dbReference type="Gene3D" id="1.10.443.10">
    <property type="entry name" value="Intergrase catalytic core"/>
    <property type="match status" value="1"/>
</dbReference>
<protein>
    <submittedName>
        <fullName evidence="9">Tyrosine-type recombinase/integrase</fullName>
    </submittedName>
</protein>
<dbReference type="KEGG" id="mpar:F7D14_06985"/>
<evidence type="ECO:0000256" key="3">
    <source>
        <dbReference type="ARBA" id="ARBA00023125"/>
    </source>
</evidence>